<dbReference type="EMBL" id="JBHFEH010000003">
    <property type="protein sequence ID" value="KAL2058018.1"/>
    <property type="molecule type" value="Genomic_DNA"/>
</dbReference>
<comment type="caution">
    <text evidence="3">The sequence shown here is derived from an EMBL/GenBank/DDBJ whole genome shotgun (WGS) entry which is preliminary data.</text>
</comment>
<evidence type="ECO:0000313" key="4">
    <source>
        <dbReference type="Proteomes" id="UP001590951"/>
    </source>
</evidence>
<dbReference type="InterPro" id="IPR013536">
    <property type="entry name" value="WLM_dom"/>
</dbReference>
<dbReference type="Proteomes" id="UP001590951">
    <property type="component" value="Unassembled WGS sequence"/>
</dbReference>
<dbReference type="PANTHER" id="PTHR47795">
    <property type="entry name" value="UBIQUITIN AND WLM DOMAIN-CONTAINING METALLOPROTEASE SPCC1442.07C"/>
    <property type="match status" value="1"/>
</dbReference>
<dbReference type="Pfam" id="PF08325">
    <property type="entry name" value="WLM"/>
    <property type="match status" value="1"/>
</dbReference>
<dbReference type="InterPro" id="IPR029071">
    <property type="entry name" value="Ubiquitin-like_domsf"/>
</dbReference>
<feature type="region of interest" description="Disordered" evidence="1">
    <location>
        <begin position="127"/>
        <end position="152"/>
    </location>
</feature>
<organism evidence="3 4">
    <name type="scientific">Lepraria finkii</name>
    <dbReference type="NCBI Taxonomy" id="1340010"/>
    <lineage>
        <taxon>Eukaryota</taxon>
        <taxon>Fungi</taxon>
        <taxon>Dikarya</taxon>
        <taxon>Ascomycota</taxon>
        <taxon>Pezizomycotina</taxon>
        <taxon>Lecanoromycetes</taxon>
        <taxon>OSLEUM clade</taxon>
        <taxon>Lecanoromycetidae</taxon>
        <taxon>Lecanorales</taxon>
        <taxon>Lecanorineae</taxon>
        <taxon>Stereocaulaceae</taxon>
        <taxon>Lepraria</taxon>
    </lineage>
</organism>
<dbReference type="PANTHER" id="PTHR47795:SF1">
    <property type="entry name" value="DNA-DEPENDENT METALLOPROTEASE WSS1 HOMOLOG 2"/>
    <property type="match status" value="1"/>
</dbReference>
<feature type="domain" description="WLM" evidence="2">
    <location>
        <begin position="157"/>
        <end position="356"/>
    </location>
</feature>
<evidence type="ECO:0000259" key="2">
    <source>
        <dbReference type="PROSITE" id="PS51397"/>
    </source>
</evidence>
<feature type="region of interest" description="Disordered" evidence="1">
    <location>
        <begin position="1"/>
        <end position="42"/>
    </location>
</feature>
<reference evidence="3 4" key="1">
    <citation type="submission" date="2024-09" db="EMBL/GenBank/DDBJ databases">
        <title>Rethinking Asexuality: The Enigmatic Case of Functional Sexual Genes in Lepraria (Stereocaulaceae).</title>
        <authorList>
            <person name="Doellman M."/>
            <person name="Sun Y."/>
            <person name="Barcenas-Pena A."/>
            <person name="Lumbsch H.T."/>
            <person name="Grewe F."/>
        </authorList>
    </citation>
    <scope>NUCLEOTIDE SEQUENCE [LARGE SCALE GENOMIC DNA]</scope>
    <source>
        <strain evidence="3 4">Grewe 0041</strain>
    </source>
</reference>
<evidence type="ECO:0000313" key="3">
    <source>
        <dbReference type="EMBL" id="KAL2058018.1"/>
    </source>
</evidence>
<sequence>MSQAIKGPDQAYKPYDGGTHPGNLATRPSEPSLPPTSTPTPTLPAQTLSITFTHHGTPHTLTFPSSSTLAALSTSICTDFSIPTSNQKFMITPKLGVIKPPFTSPPLLSTLQSKKIVLLAPTATELSSLSPTSSRPSRGTASTIKPAAPARHRDWKKVQDEATYTFHTVLPLDYLPKPERSLKFLERLRDDPGIKASMRKHKFSVGVLTEMNPAEHTTHESKTLGLNRNKGEVIELRLRTDAYDGYRDYKIIRDTLCHELAHNVHGPHDRNFWDLCKDVEKEVRAADWKSGGRAVSEEVFYDPEDREGSVGHVDGGGWTGGEFTLGGSGSSSSSNAPTQTLNRREAMAKAAEERMKKQREAGSGGPA</sequence>
<feature type="compositionally biased region" description="Low complexity" evidence="1">
    <location>
        <begin position="127"/>
        <end position="143"/>
    </location>
</feature>
<name>A0ABR4BJN1_9LECA</name>
<dbReference type="PROSITE" id="PS51397">
    <property type="entry name" value="WLM"/>
    <property type="match status" value="1"/>
</dbReference>
<dbReference type="SUPFAM" id="SSF54236">
    <property type="entry name" value="Ubiquitin-like"/>
    <property type="match status" value="1"/>
</dbReference>
<feature type="compositionally biased region" description="Gly residues" evidence="1">
    <location>
        <begin position="313"/>
        <end position="329"/>
    </location>
</feature>
<protein>
    <recommendedName>
        <fullName evidence="2">WLM domain-containing protein</fullName>
    </recommendedName>
</protein>
<keyword evidence="4" id="KW-1185">Reference proteome</keyword>
<evidence type="ECO:0000256" key="1">
    <source>
        <dbReference type="SAM" id="MobiDB-lite"/>
    </source>
</evidence>
<gene>
    <name evidence="3" type="ORF">ABVK25_001636</name>
</gene>
<feature type="region of interest" description="Disordered" evidence="1">
    <location>
        <begin position="300"/>
        <end position="367"/>
    </location>
</feature>
<proteinExistence type="predicted"/>
<feature type="compositionally biased region" description="Pro residues" evidence="1">
    <location>
        <begin position="31"/>
        <end position="42"/>
    </location>
</feature>
<feature type="compositionally biased region" description="Basic and acidic residues" evidence="1">
    <location>
        <begin position="342"/>
        <end position="360"/>
    </location>
</feature>
<accession>A0ABR4BJN1</accession>